<keyword evidence="4 8" id="KW-0349">Heme</keyword>
<evidence type="ECO:0008006" key="13">
    <source>
        <dbReference type="Google" id="ProtNLM"/>
    </source>
</evidence>
<evidence type="ECO:0000313" key="11">
    <source>
        <dbReference type="EMBL" id="CAL1684599.1"/>
    </source>
</evidence>
<dbReference type="PANTHER" id="PTHR11475:SF106">
    <property type="entry name" value="CURLY SU"/>
    <property type="match status" value="1"/>
</dbReference>
<evidence type="ECO:0000256" key="8">
    <source>
        <dbReference type="PIRSR" id="PIRSR619791-2"/>
    </source>
</evidence>
<feature type="chain" id="PRO_5043920752" description="Chorion peroxidase" evidence="10">
    <location>
        <begin position="30"/>
        <end position="1604"/>
    </location>
</feature>
<gene>
    <name evidence="11" type="ORF">LPLAT_LOCUS10191</name>
</gene>
<feature type="region of interest" description="Disordered" evidence="9">
    <location>
        <begin position="1524"/>
        <end position="1544"/>
    </location>
</feature>
<feature type="compositionally biased region" description="Basic and acidic residues" evidence="9">
    <location>
        <begin position="930"/>
        <end position="940"/>
    </location>
</feature>
<organism evidence="11 12">
    <name type="scientific">Lasius platythorax</name>
    <dbReference type="NCBI Taxonomy" id="488582"/>
    <lineage>
        <taxon>Eukaryota</taxon>
        <taxon>Metazoa</taxon>
        <taxon>Ecdysozoa</taxon>
        <taxon>Arthropoda</taxon>
        <taxon>Hexapoda</taxon>
        <taxon>Insecta</taxon>
        <taxon>Pterygota</taxon>
        <taxon>Neoptera</taxon>
        <taxon>Endopterygota</taxon>
        <taxon>Hymenoptera</taxon>
        <taxon>Apocrita</taxon>
        <taxon>Aculeata</taxon>
        <taxon>Formicoidea</taxon>
        <taxon>Formicidae</taxon>
        <taxon>Formicinae</taxon>
        <taxon>Lasius</taxon>
        <taxon>Lasius</taxon>
    </lineage>
</organism>
<dbReference type="InterPro" id="IPR010255">
    <property type="entry name" value="Haem_peroxidase_sf"/>
</dbReference>
<dbReference type="SUPFAM" id="SSF48113">
    <property type="entry name" value="Heme-dependent peroxidases"/>
    <property type="match status" value="1"/>
</dbReference>
<keyword evidence="3" id="KW-0575">Peroxidase</keyword>
<dbReference type="Proteomes" id="UP001497644">
    <property type="component" value="Chromosome 5"/>
</dbReference>
<dbReference type="FunFam" id="1.10.640.10:FF:000003">
    <property type="entry name" value="chorion peroxidase"/>
    <property type="match status" value="1"/>
</dbReference>
<dbReference type="GO" id="GO:0004601">
    <property type="term" value="F:peroxidase activity"/>
    <property type="evidence" value="ECO:0007669"/>
    <property type="project" value="UniProtKB-KW"/>
</dbReference>
<dbReference type="PRINTS" id="PR00457">
    <property type="entry name" value="ANPEROXIDASE"/>
</dbReference>
<dbReference type="GO" id="GO:0046872">
    <property type="term" value="F:metal ion binding"/>
    <property type="evidence" value="ECO:0007669"/>
    <property type="project" value="UniProtKB-KW"/>
</dbReference>
<feature type="region of interest" description="Disordered" evidence="9">
    <location>
        <begin position="903"/>
        <end position="940"/>
    </location>
</feature>
<evidence type="ECO:0000256" key="6">
    <source>
        <dbReference type="ARBA" id="ARBA00023002"/>
    </source>
</evidence>
<feature type="compositionally biased region" description="Basic and acidic residues" evidence="9">
    <location>
        <begin position="1404"/>
        <end position="1418"/>
    </location>
</feature>
<dbReference type="InterPro" id="IPR037120">
    <property type="entry name" value="Haem_peroxidase_sf_animal"/>
</dbReference>
<keyword evidence="12" id="KW-1185">Reference proteome</keyword>
<dbReference type="InterPro" id="IPR019791">
    <property type="entry name" value="Haem_peroxidase_animal"/>
</dbReference>
<dbReference type="Pfam" id="PF03098">
    <property type="entry name" value="An_peroxidase"/>
    <property type="match status" value="1"/>
</dbReference>
<feature type="region of interest" description="Disordered" evidence="9">
    <location>
        <begin position="1399"/>
        <end position="1423"/>
    </location>
</feature>
<evidence type="ECO:0000256" key="3">
    <source>
        <dbReference type="ARBA" id="ARBA00022559"/>
    </source>
</evidence>
<dbReference type="PANTHER" id="PTHR11475">
    <property type="entry name" value="OXIDASE/PEROXIDASE"/>
    <property type="match status" value="1"/>
</dbReference>
<evidence type="ECO:0000256" key="10">
    <source>
        <dbReference type="SAM" id="SignalP"/>
    </source>
</evidence>
<feature type="compositionally biased region" description="Polar residues" evidence="9">
    <location>
        <begin position="1188"/>
        <end position="1205"/>
    </location>
</feature>
<name>A0AAV2NXQ8_9HYME</name>
<feature type="signal peptide" evidence="10">
    <location>
        <begin position="1"/>
        <end position="29"/>
    </location>
</feature>
<evidence type="ECO:0000256" key="7">
    <source>
        <dbReference type="ARBA" id="ARBA00023004"/>
    </source>
</evidence>
<comment type="subcellular location">
    <subcellularLocation>
        <location evidence="1">Secreted</location>
    </subcellularLocation>
</comment>
<protein>
    <recommendedName>
        <fullName evidence="13">Chorion peroxidase</fullName>
    </recommendedName>
</protein>
<keyword evidence="8" id="KW-0479">Metal-binding</keyword>
<feature type="compositionally biased region" description="Basic and acidic residues" evidence="9">
    <location>
        <begin position="1530"/>
        <end position="1544"/>
    </location>
</feature>
<dbReference type="EMBL" id="OZ034828">
    <property type="protein sequence ID" value="CAL1684599.1"/>
    <property type="molecule type" value="Genomic_DNA"/>
</dbReference>
<reference evidence="11" key="1">
    <citation type="submission" date="2024-04" db="EMBL/GenBank/DDBJ databases">
        <authorList>
            <consortium name="Molecular Ecology Group"/>
        </authorList>
    </citation>
    <scope>NUCLEOTIDE SEQUENCE</scope>
</reference>
<dbReference type="GO" id="GO:0006979">
    <property type="term" value="P:response to oxidative stress"/>
    <property type="evidence" value="ECO:0007669"/>
    <property type="project" value="InterPro"/>
</dbReference>
<keyword evidence="7 8" id="KW-0408">Iron</keyword>
<dbReference type="PROSITE" id="PS50292">
    <property type="entry name" value="PEROXIDASE_3"/>
    <property type="match status" value="1"/>
</dbReference>
<dbReference type="GO" id="GO:0022412">
    <property type="term" value="P:cellular process involved in reproduction in multicellular organism"/>
    <property type="evidence" value="ECO:0007669"/>
    <property type="project" value="UniProtKB-ARBA"/>
</dbReference>
<feature type="region of interest" description="Disordered" evidence="9">
    <location>
        <begin position="1161"/>
        <end position="1219"/>
    </location>
</feature>
<keyword evidence="2" id="KW-0964">Secreted</keyword>
<dbReference type="Gene3D" id="1.10.640.10">
    <property type="entry name" value="Haem peroxidase domain superfamily, animal type"/>
    <property type="match status" value="1"/>
</dbReference>
<keyword evidence="5 10" id="KW-0732">Signal</keyword>
<dbReference type="GO" id="GO:0005576">
    <property type="term" value="C:extracellular region"/>
    <property type="evidence" value="ECO:0007669"/>
    <property type="project" value="UniProtKB-SubCell"/>
</dbReference>
<evidence type="ECO:0000256" key="2">
    <source>
        <dbReference type="ARBA" id="ARBA00022525"/>
    </source>
</evidence>
<keyword evidence="6" id="KW-0560">Oxidoreductase</keyword>
<proteinExistence type="predicted"/>
<evidence type="ECO:0000313" key="12">
    <source>
        <dbReference type="Proteomes" id="UP001497644"/>
    </source>
</evidence>
<accession>A0AAV2NXQ8</accession>
<feature type="compositionally biased region" description="Basic and acidic residues" evidence="9">
    <location>
        <begin position="1206"/>
        <end position="1219"/>
    </location>
</feature>
<evidence type="ECO:0000256" key="4">
    <source>
        <dbReference type="ARBA" id="ARBA00022617"/>
    </source>
</evidence>
<evidence type="ECO:0000256" key="1">
    <source>
        <dbReference type="ARBA" id="ARBA00004613"/>
    </source>
</evidence>
<evidence type="ECO:0000256" key="9">
    <source>
        <dbReference type="SAM" id="MobiDB-lite"/>
    </source>
</evidence>
<dbReference type="CDD" id="cd09823">
    <property type="entry name" value="peroxinectin_like"/>
    <property type="match status" value="1"/>
</dbReference>
<dbReference type="GO" id="GO:0020037">
    <property type="term" value="F:heme binding"/>
    <property type="evidence" value="ECO:0007669"/>
    <property type="project" value="InterPro"/>
</dbReference>
<evidence type="ECO:0000256" key="5">
    <source>
        <dbReference type="ARBA" id="ARBA00022729"/>
    </source>
</evidence>
<feature type="binding site" description="axial binding residue" evidence="8">
    <location>
        <position position="496"/>
    </location>
    <ligand>
        <name>heme b</name>
        <dbReference type="ChEBI" id="CHEBI:60344"/>
    </ligand>
    <ligandPart>
        <name>Fe</name>
        <dbReference type="ChEBI" id="CHEBI:18248"/>
    </ligandPart>
</feature>
<sequence length="1604" mass="184459">MHDGFAITRMRSAIIGSLLLLLVTAYCNGLQYQPFDSYANGEECALILDARGRTSVYDYTYNLLRGSFPTTGGAQTCITYDAVNHAYVEARKRINVARPKSEMWRPEDLATIGELLLDISANLAQTYGLTYEEIEKSLPLIDTSKTLIREVCPAYLSNVECRAGKYRRYDGLCTNLQNPTWGATLSPFARLMSPRFADGLTAPRISVTGRDLPLSRVVSRTMHPDDGFHDHAGTVMVIAWGQFMDHDYTLTGTPLDPLNRNDPEECCGRPPHLKNPYCNEILIPEDDYFYRLFNVHCMDFVRAFPAVRPGCRLGSRVPFNLLTGVLDGNTVYGITEAFARKLRTGYGGLLRMNPVFSEYGLKDLLPLKLDIPDEGCTRPNRSMYCFEAGEIRVNEQLVLTCMHTLLAREHNRLAKALAIVNPHWDDEILFQEARRIVIAEIQHITYNEFLPILLGKDVMEKFGLLLEKENYWNGYDPNINPGVIDAFAAAAFRFGHSLLPTAVERWSKAHKFIASKRLSDLIRRPYDLYRAGVFDEYFMGLMNQVAQAMDDSITQEVTNHLFKKVGAKFGMDLVSFNMQRGREFGIPSYMEFRKYCGLPEANTFEELFGSMPNETVRRYSTIFEHPADVDLWSGGVSERPLPGSMLGPTFACLIATQFSHSRRGDRFWYELPNQPSSFTLEQLNEIRKTKLSRLICDNTDLIDTIQIYPMVLPDHEINPRVPCRSGILPSIDLSKWADFPATSHATQYDAILKKSAQTASEIKPVLQRIYINKFNHKSKDLSMGKHTANNLKKKPNKLWWAYPRHAKWKTIAQSLEMPKKMLQLQEKSLNELIMLPKFSPINDQNRNINLSPDMEIVKITTIVEAIRQKRERNAQISEATKNIQRIIGNKRLKRSSHESRYNPMITTDSWHDRGKKTFTSNKRAPYPKSHYRDQQKESLPTRKRAVDLKVANNIAIPSTVFYKRIWEYINGTRPHSDIISDYSFLKNNSENNNSTCTDKDRITASQSQKNYLQMTSSTIKPEQEFYKRIWDIINATQSTYENTKTRSKRNANIPKSDTSTQLCVQGRKANYAEDKQLQAINDKVALDTAETINSREISDPYISSFWNFTNNTQWQPKTTIPIVNTIKLNNDLISSPNVNTASASEVADLNKFPDNAETNIDYLSSDNSTKYEKRNKSQNIITEPRPPYSSQEQENSTISSSSPIEHTTDNNPEKEDQTKYTKDYLINATPIYDPLNIPYVDVPDYTDQQEDSLDKDNQNSTAANYKVYDDSDYVDFERHNPDEFSSKSPSAEIKILQNIQTGNNEPEVSLNVSHSRCTENKDSIECTDKYDVEDTELLNNTETSGDVQRSIEDSVESMLSNERKNSTTDFVDFDINEYRKPFNLDDFIKNDPIFESIRTTNSKENTKHNDKENPADRSEESEEFEIYATVPKEESYNYFKKNGNYDDGITYDDRDEAKKNIHSSTEEKAEDSDVISEDHYHYDDKDFLKHIFGENNDKESSESVDTEDEFLSRYFTKDILDQLRDNSTAEEERQKEESRNREEIHNTLSRILDKKDRFSRLDENLDKMIKEGETIPIRYKNFWSLEYESPHKKNEAIEETETET</sequence>